<evidence type="ECO:0000256" key="1">
    <source>
        <dbReference type="ARBA" id="ARBA00004496"/>
    </source>
</evidence>
<keyword evidence="12" id="KW-0670">Pyruvate</keyword>
<evidence type="ECO:0000256" key="12">
    <source>
        <dbReference type="HAMAP-Rule" id="MF_00111"/>
    </source>
</evidence>
<dbReference type="GO" id="GO:0008760">
    <property type="term" value="F:UDP-N-acetylglucosamine 1-carboxyvinyltransferase activity"/>
    <property type="evidence" value="ECO:0007669"/>
    <property type="project" value="UniProtKB-UniRule"/>
</dbReference>
<dbReference type="CDD" id="cd01555">
    <property type="entry name" value="UdpNAET"/>
    <property type="match status" value="1"/>
</dbReference>
<comment type="catalytic activity">
    <reaction evidence="11 12">
        <text>phosphoenolpyruvate + UDP-N-acetyl-alpha-D-glucosamine = UDP-N-acetyl-3-O-(1-carboxyvinyl)-alpha-D-glucosamine + phosphate</text>
        <dbReference type="Rhea" id="RHEA:18681"/>
        <dbReference type="ChEBI" id="CHEBI:43474"/>
        <dbReference type="ChEBI" id="CHEBI:57705"/>
        <dbReference type="ChEBI" id="CHEBI:58702"/>
        <dbReference type="ChEBI" id="CHEBI:68483"/>
        <dbReference type="EC" id="2.5.1.7"/>
    </reaction>
</comment>
<keyword evidence="7 12" id="KW-0573">Peptidoglycan synthesis</keyword>
<feature type="domain" description="Enolpyruvate transferase" evidence="13">
    <location>
        <begin position="9"/>
        <end position="415"/>
    </location>
</feature>
<proteinExistence type="inferred from homology"/>
<evidence type="ECO:0000256" key="9">
    <source>
        <dbReference type="ARBA" id="ARBA00023316"/>
    </source>
</evidence>
<dbReference type="InterPro" id="IPR050068">
    <property type="entry name" value="MurA_subfamily"/>
</dbReference>
<dbReference type="NCBIfam" id="NF006873">
    <property type="entry name" value="PRK09369.1"/>
    <property type="match status" value="1"/>
</dbReference>
<evidence type="ECO:0000256" key="7">
    <source>
        <dbReference type="ARBA" id="ARBA00022984"/>
    </source>
</evidence>
<feature type="binding site" evidence="12">
    <location>
        <position position="335"/>
    </location>
    <ligand>
        <name>UDP-N-acetyl-alpha-D-glucosamine</name>
        <dbReference type="ChEBI" id="CHEBI:57705"/>
    </ligand>
</feature>
<organism evidence="14 15">
    <name type="scientific">Candidatus Colwellbacteria bacterium CG10_big_fil_rev_8_21_14_0_10_41_28</name>
    <dbReference type="NCBI Taxonomy" id="1974539"/>
    <lineage>
        <taxon>Bacteria</taxon>
        <taxon>Candidatus Colwelliibacteriota</taxon>
    </lineage>
</organism>
<dbReference type="GO" id="GO:0005737">
    <property type="term" value="C:cytoplasm"/>
    <property type="evidence" value="ECO:0007669"/>
    <property type="project" value="UniProtKB-SubCell"/>
</dbReference>
<dbReference type="InterPro" id="IPR013792">
    <property type="entry name" value="RNA3'P_cycl/enolpyr_Trfase_a/b"/>
</dbReference>
<dbReference type="Gene3D" id="3.65.10.10">
    <property type="entry name" value="Enolpyruvate transferase domain"/>
    <property type="match status" value="2"/>
</dbReference>
<reference evidence="15" key="1">
    <citation type="submission" date="2017-09" db="EMBL/GenBank/DDBJ databases">
        <title>Depth-based differentiation of microbial function through sediment-hosted aquifers and enrichment of novel symbionts in the deep terrestrial subsurface.</title>
        <authorList>
            <person name="Probst A.J."/>
            <person name="Ladd B."/>
            <person name="Jarett J.K."/>
            <person name="Geller-Mcgrath D.E."/>
            <person name="Sieber C.M.K."/>
            <person name="Emerson J.B."/>
            <person name="Anantharaman K."/>
            <person name="Thomas B.C."/>
            <person name="Malmstrom R."/>
            <person name="Stieglmeier M."/>
            <person name="Klingl A."/>
            <person name="Woyke T."/>
            <person name="Ryan C.M."/>
            <person name="Banfield J.F."/>
        </authorList>
    </citation>
    <scope>NUCLEOTIDE SEQUENCE [LARGE SCALE GENOMIC DNA]</scope>
</reference>
<dbReference type="GO" id="GO:0051301">
    <property type="term" value="P:cell division"/>
    <property type="evidence" value="ECO:0007669"/>
    <property type="project" value="UniProtKB-KW"/>
</dbReference>
<dbReference type="GO" id="GO:0009252">
    <property type="term" value="P:peptidoglycan biosynthetic process"/>
    <property type="evidence" value="ECO:0007669"/>
    <property type="project" value="UniProtKB-UniRule"/>
</dbReference>
<dbReference type="GO" id="GO:0071555">
    <property type="term" value="P:cell wall organization"/>
    <property type="evidence" value="ECO:0007669"/>
    <property type="project" value="UniProtKB-KW"/>
</dbReference>
<feature type="active site" description="Proton donor" evidence="12">
    <location>
        <position position="120"/>
    </location>
</feature>
<keyword evidence="6 12" id="KW-0133">Cell shape</keyword>
<evidence type="ECO:0000256" key="11">
    <source>
        <dbReference type="ARBA" id="ARBA00047527"/>
    </source>
</evidence>
<comment type="function">
    <text evidence="12">Cell wall formation. Adds enolpyruvyl to UDP-N-acetylglucosamine.</text>
</comment>
<comment type="subcellular location">
    <subcellularLocation>
        <location evidence="1 12">Cytoplasm</location>
    </subcellularLocation>
</comment>
<keyword evidence="4 12" id="KW-0132">Cell division</keyword>
<dbReference type="InterPro" id="IPR005750">
    <property type="entry name" value="UDP_GlcNAc_COvinyl_MurA"/>
</dbReference>
<dbReference type="InterPro" id="IPR001986">
    <property type="entry name" value="Enolpyruvate_Tfrase_dom"/>
</dbReference>
<dbReference type="SUPFAM" id="SSF55205">
    <property type="entry name" value="EPT/RTPC-like"/>
    <property type="match status" value="1"/>
</dbReference>
<comment type="similarity">
    <text evidence="10 12">Belongs to the EPSP synthase family. MurA subfamily.</text>
</comment>
<comment type="caution">
    <text evidence="12">Lacks conserved residue(s) required for the propagation of feature annotation.</text>
</comment>
<evidence type="ECO:0000256" key="8">
    <source>
        <dbReference type="ARBA" id="ARBA00023306"/>
    </source>
</evidence>
<dbReference type="Proteomes" id="UP000230776">
    <property type="component" value="Unassembled WGS sequence"/>
</dbReference>
<dbReference type="AlphaFoldDB" id="A0A2H0VHA1"/>
<protein>
    <recommendedName>
        <fullName evidence="12">UDP-N-acetylglucosamine 1-carboxyvinyltransferase</fullName>
        <ecNumber evidence="12">2.5.1.7</ecNumber>
    </recommendedName>
    <alternativeName>
        <fullName evidence="12">Enoylpyruvate transferase</fullName>
    </alternativeName>
    <alternativeName>
        <fullName evidence="12">UDP-N-acetylglucosamine enolpyruvyl transferase</fullName>
        <shortName evidence="12">EPT</shortName>
    </alternativeName>
</protein>
<feature type="binding site" evidence="12">
    <location>
        <position position="96"/>
    </location>
    <ligand>
        <name>UDP-N-acetyl-alpha-D-glucosamine</name>
        <dbReference type="ChEBI" id="CHEBI:57705"/>
    </ligand>
</feature>
<keyword evidence="8 12" id="KW-0131">Cell cycle</keyword>
<evidence type="ECO:0000313" key="15">
    <source>
        <dbReference type="Proteomes" id="UP000230776"/>
    </source>
</evidence>
<evidence type="ECO:0000256" key="10">
    <source>
        <dbReference type="ARBA" id="ARBA00038367"/>
    </source>
</evidence>
<feature type="modified residue" description="2-(S-cysteinyl)pyruvic acid O-phosphothioketal" evidence="12">
    <location>
        <position position="120"/>
    </location>
</feature>
<name>A0A2H0VHA1_9BACT</name>
<accession>A0A2H0VHA1</accession>
<dbReference type="EC" id="2.5.1.7" evidence="12"/>
<comment type="pathway">
    <text evidence="2 12">Cell wall biogenesis; peptidoglycan biosynthesis.</text>
</comment>
<evidence type="ECO:0000256" key="5">
    <source>
        <dbReference type="ARBA" id="ARBA00022679"/>
    </source>
</evidence>
<dbReference type="NCBIfam" id="TIGR01072">
    <property type="entry name" value="murA"/>
    <property type="match status" value="1"/>
</dbReference>
<sequence length="425" mass="46310">MIEDVKFIVNGGKQLSGEIDVRGSKNAATPILAATLLTDRTCVIKNLPLIGDVLIVINILEELGADIEWIDERSIRIKNNEFDPFDLPRDLVRKIRSSILLIGPILARYGKIKLNTPGGCHIGVRPMDAHFDAFKDLGFNVDYDEKEDLYTVQKGGESLKKITLKEFSVTATENLLMYGAMNPGLQIEIAATEPHVVDLGKFISKLGAEIEGLGTHDIKVNKGIDAGGGDVEHNITSDYIEAGTYIVLAAATKSNLRIKNVPVGDLVIPLLKLRESNLIYEIDGKDVIVKGAESELVSPGKIMTQPHPGFPSDLQAPFGVLATQARGTTKIFDTLYEGRLKYLYELDKMGAAVEILGPHRAIIKGPKHLHGKNVESLDLRAGATLIIAALVAEGESTLHGVEQIDRGYEKIEERLSAIGADIKRI</sequence>
<dbReference type="GO" id="GO:0008360">
    <property type="term" value="P:regulation of cell shape"/>
    <property type="evidence" value="ECO:0007669"/>
    <property type="project" value="UniProtKB-KW"/>
</dbReference>
<evidence type="ECO:0000313" key="14">
    <source>
        <dbReference type="EMBL" id="PIR98466.1"/>
    </source>
</evidence>
<dbReference type="UniPathway" id="UPA00219"/>
<evidence type="ECO:0000256" key="2">
    <source>
        <dbReference type="ARBA" id="ARBA00004752"/>
    </source>
</evidence>
<dbReference type="PANTHER" id="PTHR43783">
    <property type="entry name" value="UDP-N-ACETYLGLUCOSAMINE 1-CARBOXYVINYLTRANSFERASE"/>
    <property type="match status" value="1"/>
</dbReference>
<feature type="binding site" evidence="12">
    <location>
        <position position="313"/>
    </location>
    <ligand>
        <name>UDP-N-acetyl-alpha-D-glucosamine</name>
        <dbReference type="ChEBI" id="CHEBI:57705"/>
    </ligand>
</feature>
<keyword evidence="5 12" id="KW-0808">Transferase</keyword>
<dbReference type="Pfam" id="PF00275">
    <property type="entry name" value="EPSP_synthase"/>
    <property type="match status" value="1"/>
</dbReference>
<evidence type="ECO:0000256" key="4">
    <source>
        <dbReference type="ARBA" id="ARBA00022618"/>
    </source>
</evidence>
<evidence type="ECO:0000256" key="3">
    <source>
        <dbReference type="ARBA" id="ARBA00022490"/>
    </source>
</evidence>
<comment type="caution">
    <text evidence="14">The sequence shown here is derived from an EMBL/GenBank/DDBJ whole genome shotgun (WGS) entry which is preliminary data.</text>
</comment>
<dbReference type="GO" id="GO:0019277">
    <property type="term" value="P:UDP-N-acetylgalactosamine biosynthetic process"/>
    <property type="evidence" value="ECO:0007669"/>
    <property type="project" value="InterPro"/>
</dbReference>
<dbReference type="InterPro" id="IPR036968">
    <property type="entry name" value="Enolpyruvate_Tfrase_sf"/>
</dbReference>
<keyword evidence="3 12" id="KW-0963">Cytoplasm</keyword>
<dbReference type="EMBL" id="PFAG01000014">
    <property type="protein sequence ID" value="PIR98466.1"/>
    <property type="molecule type" value="Genomic_DNA"/>
</dbReference>
<evidence type="ECO:0000256" key="6">
    <source>
        <dbReference type="ARBA" id="ARBA00022960"/>
    </source>
</evidence>
<evidence type="ECO:0000259" key="13">
    <source>
        <dbReference type="Pfam" id="PF00275"/>
    </source>
</evidence>
<dbReference type="HAMAP" id="MF_00111">
    <property type="entry name" value="MurA"/>
    <property type="match status" value="1"/>
</dbReference>
<dbReference type="PANTHER" id="PTHR43783:SF1">
    <property type="entry name" value="UDP-N-ACETYLGLUCOSAMINE 1-CARBOXYVINYLTRANSFERASE"/>
    <property type="match status" value="1"/>
</dbReference>
<keyword evidence="9 12" id="KW-0961">Cell wall biogenesis/degradation</keyword>
<feature type="binding site" evidence="12">
    <location>
        <begin position="25"/>
        <end position="26"/>
    </location>
    <ligand>
        <name>phosphoenolpyruvate</name>
        <dbReference type="ChEBI" id="CHEBI:58702"/>
    </ligand>
</feature>
<gene>
    <name evidence="12 14" type="primary">murA</name>
    <name evidence="14" type="ORF">COT88_01415</name>
</gene>